<evidence type="ECO:0000313" key="3">
    <source>
        <dbReference type="Proteomes" id="UP000182945"/>
    </source>
</evidence>
<dbReference type="EMBL" id="CP017962">
    <property type="protein sequence ID" value="APC47583.1"/>
    <property type="molecule type" value="Genomic_DNA"/>
</dbReference>
<dbReference type="AlphaFoldDB" id="A0AAC9IYQ8"/>
<name>A0AAC9IYQ8_VIRHA</name>
<organism evidence="2 3">
    <name type="scientific">Virgibacillus halodenitrificans</name>
    <name type="common">Bacillus halodenitrificans</name>
    <dbReference type="NCBI Taxonomy" id="1482"/>
    <lineage>
        <taxon>Bacteria</taxon>
        <taxon>Bacillati</taxon>
        <taxon>Bacillota</taxon>
        <taxon>Bacilli</taxon>
        <taxon>Bacillales</taxon>
        <taxon>Bacillaceae</taxon>
        <taxon>Virgibacillus</taxon>
    </lineage>
</organism>
<proteinExistence type="predicted"/>
<keyword evidence="1" id="KW-0732">Signal</keyword>
<reference evidence="2 3" key="1">
    <citation type="submission" date="2016-11" db="EMBL/GenBank/DDBJ databases">
        <title>Complete genome sequencing of Virgibacillus halodenitrificans PDB-F2.</title>
        <authorList>
            <person name="Sun Z."/>
            <person name="Zhou Y."/>
            <person name="Li H."/>
        </authorList>
    </citation>
    <scope>NUCLEOTIDE SEQUENCE [LARGE SCALE GENOMIC DNA]</scope>
    <source>
        <strain evidence="2 3">PDB-F2</strain>
    </source>
</reference>
<accession>A0AAC9IYQ8</accession>
<protein>
    <recommendedName>
        <fullName evidence="4">Lipoprotein</fullName>
    </recommendedName>
</protein>
<feature type="signal peptide" evidence="1">
    <location>
        <begin position="1"/>
        <end position="22"/>
    </location>
</feature>
<gene>
    <name evidence="2" type="ORF">BME96_05105</name>
</gene>
<evidence type="ECO:0008006" key="4">
    <source>
        <dbReference type="Google" id="ProtNLM"/>
    </source>
</evidence>
<dbReference type="GeneID" id="71513763"/>
<feature type="chain" id="PRO_5042234185" description="Lipoprotein" evidence="1">
    <location>
        <begin position="23"/>
        <end position="166"/>
    </location>
</feature>
<evidence type="ECO:0000313" key="2">
    <source>
        <dbReference type="EMBL" id="APC47583.1"/>
    </source>
</evidence>
<dbReference type="KEGG" id="vhl:BME96_05105"/>
<dbReference type="Proteomes" id="UP000182945">
    <property type="component" value="Chromosome"/>
</dbReference>
<dbReference type="RefSeq" id="WP_071648487.1">
    <property type="nucleotide sequence ID" value="NZ_CP017962.1"/>
</dbReference>
<sequence>MKKLIKISLLFCLLIILIPLNACTKEEAETNFHLLLKGNSAKWDVNEYEVKISPNYFEAGHGVLSMKGEQEYYTDFFHFDTHAVINEKDITVHSGSVSGKEVNIAEKTTGKVEGGEYLNAKGEPISLEDVNRIYIVVKWWDKQKKKDAEETITLYSKTKEGSTTTS</sequence>
<evidence type="ECO:0000256" key="1">
    <source>
        <dbReference type="SAM" id="SignalP"/>
    </source>
</evidence>